<evidence type="ECO:0000313" key="7">
    <source>
        <dbReference type="EMBL" id="OUP60927.1"/>
    </source>
</evidence>
<keyword evidence="3 6" id="KW-0808">Transferase</keyword>
<evidence type="ECO:0000256" key="1">
    <source>
        <dbReference type="ARBA" id="ARBA00022552"/>
    </source>
</evidence>
<dbReference type="PIRSF" id="PIRSF004505">
    <property type="entry name" value="MT_bac"/>
    <property type="match status" value="1"/>
</dbReference>
<dbReference type="InterPro" id="IPR029026">
    <property type="entry name" value="tRNA_m1G_MTases_N"/>
</dbReference>
<dbReference type="InterPro" id="IPR003742">
    <property type="entry name" value="RlmH-like"/>
</dbReference>
<dbReference type="PANTHER" id="PTHR33603:SF1">
    <property type="entry name" value="RIBOSOMAL RNA LARGE SUBUNIT METHYLTRANSFERASE H"/>
    <property type="match status" value="1"/>
</dbReference>
<dbReference type="Pfam" id="PF02590">
    <property type="entry name" value="SPOUT_MTase"/>
    <property type="match status" value="1"/>
</dbReference>
<comment type="catalytic activity">
    <reaction evidence="6">
        <text>pseudouridine(1915) in 23S rRNA + S-adenosyl-L-methionine = N(3)-methylpseudouridine(1915) in 23S rRNA + S-adenosyl-L-homocysteine + H(+)</text>
        <dbReference type="Rhea" id="RHEA:42752"/>
        <dbReference type="Rhea" id="RHEA-COMP:10221"/>
        <dbReference type="Rhea" id="RHEA-COMP:10222"/>
        <dbReference type="ChEBI" id="CHEBI:15378"/>
        <dbReference type="ChEBI" id="CHEBI:57856"/>
        <dbReference type="ChEBI" id="CHEBI:59789"/>
        <dbReference type="ChEBI" id="CHEBI:65314"/>
        <dbReference type="ChEBI" id="CHEBI:74486"/>
        <dbReference type="EC" id="2.1.1.177"/>
    </reaction>
</comment>
<evidence type="ECO:0000256" key="6">
    <source>
        <dbReference type="HAMAP-Rule" id="MF_00658"/>
    </source>
</evidence>
<dbReference type="SUPFAM" id="SSF75217">
    <property type="entry name" value="alpha/beta knot"/>
    <property type="match status" value="1"/>
</dbReference>
<dbReference type="GO" id="GO:0005737">
    <property type="term" value="C:cytoplasm"/>
    <property type="evidence" value="ECO:0007669"/>
    <property type="project" value="UniProtKB-SubCell"/>
</dbReference>
<keyword evidence="1 6" id="KW-0698">rRNA processing</keyword>
<feature type="binding site" evidence="6">
    <location>
        <position position="75"/>
    </location>
    <ligand>
        <name>S-adenosyl-L-methionine</name>
        <dbReference type="ChEBI" id="CHEBI:59789"/>
    </ligand>
</feature>
<organism evidence="7 8">
    <name type="scientific">Faecalitalea cylindroides</name>
    <dbReference type="NCBI Taxonomy" id="39483"/>
    <lineage>
        <taxon>Bacteria</taxon>
        <taxon>Bacillati</taxon>
        <taxon>Bacillota</taxon>
        <taxon>Erysipelotrichia</taxon>
        <taxon>Erysipelotrichales</taxon>
        <taxon>Erysipelotrichaceae</taxon>
        <taxon>Faecalitalea</taxon>
    </lineage>
</organism>
<comment type="subcellular location">
    <subcellularLocation>
        <location evidence="6">Cytoplasm</location>
    </subcellularLocation>
</comment>
<dbReference type="CDD" id="cd18081">
    <property type="entry name" value="RlmH-like"/>
    <property type="match status" value="1"/>
</dbReference>
<dbReference type="GO" id="GO:0070038">
    <property type="term" value="F:rRNA (pseudouridine-N3-)-methyltransferase activity"/>
    <property type="evidence" value="ECO:0007669"/>
    <property type="project" value="UniProtKB-UniRule"/>
</dbReference>
<dbReference type="Proteomes" id="UP000195447">
    <property type="component" value="Unassembled WGS sequence"/>
</dbReference>
<evidence type="ECO:0000256" key="5">
    <source>
        <dbReference type="ARBA" id="ARBA00038303"/>
    </source>
</evidence>
<evidence type="ECO:0000256" key="4">
    <source>
        <dbReference type="ARBA" id="ARBA00022691"/>
    </source>
</evidence>
<dbReference type="HAMAP" id="MF_00658">
    <property type="entry name" value="23SrRNA_methyltr_H"/>
    <property type="match status" value="1"/>
</dbReference>
<name>A0A1Y4LWE2_9FIRM</name>
<keyword evidence="6" id="KW-0963">Cytoplasm</keyword>
<dbReference type="Gene3D" id="3.40.1280.10">
    <property type="match status" value="1"/>
</dbReference>
<feature type="binding site" evidence="6">
    <location>
        <begin position="125"/>
        <end position="130"/>
    </location>
    <ligand>
        <name>S-adenosyl-L-methionine</name>
        <dbReference type="ChEBI" id="CHEBI:59789"/>
    </ligand>
</feature>
<keyword evidence="4 6" id="KW-0949">S-adenosyl-L-methionine</keyword>
<sequence>MIKIIAIGKNKDKALKLQEAEYLKRLSAFCKCEVIEVKDESNEHAEREKEMQIIKDKEASRVLEKIKVNDFVVLLDLHGEMFTSEIFAQKLDSLMSTQSNIVFVIAGSLGPSTSLVQRANLRWKLSDLTFTHLMTRVLILEQIYRAFMINNNRNYHK</sequence>
<comment type="caution">
    <text evidence="7">The sequence shown here is derived from an EMBL/GenBank/DDBJ whole genome shotgun (WGS) entry which is preliminary data.</text>
</comment>
<evidence type="ECO:0000256" key="3">
    <source>
        <dbReference type="ARBA" id="ARBA00022679"/>
    </source>
</evidence>
<evidence type="ECO:0000313" key="8">
    <source>
        <dbReference type="Proteomes" id="UP000195447"/>
    </source>
</evidence>
<comment type="function">
    <text evidence="6">Specifically methylates the pseudouridine at position 1915 (m3Psi1915) in 23S rRNA.</text>
</comment>
<feature type="binding site" evidence="6">
    <location>
        <position position="106"/>
    </location>
    <ligand>
        <name>S-adenosyl-L-methionine</name>
        <dbReference type="ChEBI" id="CHEBI:59789"/>
    </ligand>
</feature>
<dbReference type="InterPro" id="IPR029028">
    <property type="entry name" value="Alpha/beta_knot_MTases"/>
</dbReference>
<dbReference type="EC" id="2.1.1.177" evidence="6"/>
<accession>A0A1Y4LWE2</accession>
<reference evidence="8" key="1">
    <citation type="submission" date="2017-04" db="EMBL/GenBank/DDBJ databases">
        <title>Function of individual gut microbiota members based on whole genome sequencing of pure cultures obtained from chicken caecum.</title>
        <authorList>
            <person name="Medvecky M."/>
            <person name="Cejkova D."/>
            <person name="Polansky O."/>
            <person name="Karasova D."/>
            <person name="Kubasova T."/>
            <person name="Cizek A."/>
            <person name="Rychlik I."/>
        </authorList>
    </citation>
    <scope>NUCLEOTIDE SEQUENCE [LARGE SCALE GENOMIC DNA]</scope>
    <source>
        <strain evidence="8">An178</strain>
    </source>
</reference>
<evidence type="ECO:0000256" key="2">
    <source>
        <dbReference type="ARBA" id="ARBA00022603"/>
    </source>
</evidence>
<dbReference type="AlphaFoldDB" id="A0A1Y4LWE2"/>
<protein>
    <recommendedName>
        <fullName evidence="6">Ribosomal RNA large subunit methyltransferase H</fullName>
        <ecNumber evidence="6">2.1.1.177</ecNumber>
    </recommendedName>
    <alternativeName>
        <fullName evidence="6">23S rRNA (pseudouridine1915-N3)-methyltransferase</fullName>
    </alternativeName>
    <alternativeName>
        <fullName evidence="6">23S rRNA m3Psi1915 methyltransferase</fullName>
    </alternativeName>
    <alternativeName>
        <fullName evidence="6">rRNA (pseudouridine-N3-)-methyltransferase RlmH</fullName>
    </alternativeName>
</protein>
<comment type="similarity">
    <text evidence="5 6">Belongs to the RNA methyltransferase RlmH family.</text>
</comment>
<dbReference type="PANTHER" id="PTHR33603">
    <property type="entry name" value="METHYLTRANSFERASE"/>
    <property type="match status" value="1"/>
</dbReference>
<gene>
    <name evidence="6" type="primary">rlmH</name>
    <name evidence="7" type="ORF">B5F14_05090</name>
</gene>
<keyword evidence="8" id="KW-1185">Reference proteome</keyword>
<dbReference type="EMBL" id="NFKM01000008">
    <property type="protein sequence ID" value="OUP60927.1"/>
    <property type="molecule type" value="Genomic_DNA"/>
</dbReference>
<proteinExistence type="inferred from homology"/>
<keyword evidence="2 6" id="KW-0489">Methyltransferase</keyword>
<comment type="subunit">
    <text evidence="6">Homodimer.</text>
</comment>
<dbReference type="RefSeq" id="WP_087158552.1">
    <property type="nucleotide sequence ID" value="NZ_NFKM01000008.1"/>
</dbReference>